<dbReference type="SUPFAM" id="SSF55729">
    <property type="entry name" value="Acyl-CoA N-acyltransferases (Nat)"/>
    <property type="match status" value="1"/>
</dbReference>
<name>A0A8X6GDA5_TRICU</name>
<keyword evidence="2" id="KW-1185">Reference proteome</keyword>
<evidence type="ECO:0000313" key="2">
    <source>
        <dbReference type="Proteomes" id="UP000887116"/>
    </source>
</evidence>
<evidence type="ECO:0000313" key="1">
    <source>
        <dbReference type="EMBL" id="GFQ64659.1"/>
    </source>
</evidence>
<dbReference type="EMBL" id="BMAO01010084">
    <property type="protein sequence ID" value="GFQ64659.1"/>
    <property type="molecule type" value="Genomic_DNA"/>
</dbReference>
<dbReference type="Gene3D" id="3.40.630.30">
    <property type="match status" value="1"/>
</dbReference>
<dbReference type="InterPro" id="IPR016181">
    <property type="entry name" value="Acyl_CoA_acyltransferase"/>
</dbReference>
<sequence>MEGGLKQTPHTAFKIRPMRTDEIPQVVKLTSGYNFQYTLPTIKFWHTHDHDGMNIAVTESGEIIGSLFNAKNTESVYVGGVFCVPEKYRHLDIARKLLKACFVHSQGKNFVGNTKIDVVGAYIGGGSNILESDWKSLEYETNTPVNPAILLDELPRGVEILSFKKSLLPAIMP</sequence>
<dbReference type="Proteomes" id="UP000887116">
    <property type="component" value="Unassembled WGS sequence"/>
</dbReference>
<organism evidence="1 2">
    <name type="scientific">Trichonephila clavata</name>
    <name type="common">Joro spider</name>
    <name type="synonym">Nephila clavata</name>
    <dbReference type="NCBI Taxonomy" id="2740835"/>
    <lineage>
        <taxon>Eukaryota</taxon>
        <taxon>Metazoa</taxon>
        <taxon>Ecdysozoa</taxon>
        <taxon>Arthropoda</taxon>
        <taxon>Chelicerata</taxon>
        <taxon>Arachnida</taxon>
        <taxon>Araneae</taxon>
        <taxon>Araneomorphae</taxon>
        <taxon>Entelegynae</taxon>
        <taxon>Araneoidea</taxon>
        <taxon>Nephilidae</taxon>
        <taxon>Trichonephila</taxon>
    </lineage>
</organism>
<protein>
    <submittedName>
        <fullName evidence="1">N-acetyltransferase domain-containing protein</fullName>
    </submittedName>
</protein>
<proteinExistence type="predicted"/>
<comment type="caution">
    <text evidence="1">The sequence shown here is derived from an EMBL/GenBank/DDBJ whole genome shotgun (WGS) entry which is preliminary data.</text>
</comment>
<dbReference type="OrthoDB" id="6481813at2759"/>
<reference evidence="1" key="1">
    <citation type="submission" date="2020-07" db="EMBL/GenBank/DDBJ databases">
        <title>Multicomponent nature underlies the extraordinary mechanical properties of spider dragline silk.</title>
        <authorList>
            <person name="Kono N."/>
            <person name="Nakamura H."/>
            <person name="Mori M."/>
            <person name="Yoshida Y."/>
            <person name="Ohtoshi R."/>
            <person name="Malay A.D."/>
            <person name="Moran D.A.P."/>
            <person name="Tomita M."/>
            <person name="Numata K."/>
            <person name="Arakawa K."/>
        </authorList>
    </citation>
    <scope>NUCLEOTIDE SEQUENCE</scope>
</reference>
<dbReference type="AlphaFoldDB" id="A0A8X6GDA5"/>
<accession>A0A8X6GDA5</accession>
<gene>
    <name evidence="1" type="primary">NCL1_18724</name>
    <name evidence="1" type="ORF">TNCT_2291</name>
</gene>